<accession>E0E196</accession>
<dbReference type="EC" id="2.7.7.101" evidence="12"/>
<evidence type="ECO:0000313" key="17">
    <source>
        <dbReference type="EMBL" id="EFM65357.1"/>
    </source>
</evidence>
<comment type="function">
    <text evidence="12 13">RNA polymerase that catalyzes the synthesis of short RNA molecules used as primers for DNA polymerase during DNA replication.</text>
</comment>
<dbReference type="STRING" id="596315.HMPREF0634_0448"/>
<dbReference type="SUPFAM" id="SSF57783">
    <property type="entry name" value="Zinc beta-ribbon"/>
    <property type="match status" value="1"/>
</dbReference>
<keyword evidence="2 12" id="KW-0639">Primosome</keyword>
<evidence type="ECO:0000259" key="16">
    <source>
        <dbReference type="PROSITE" id="PS50880"/>
    </source>
</evidence>
<comment type="cofactor">
    <cofactor evidence="12 13 14">
        <name>Zn(2+)</name>
        <dbReference type="ChEBI" id="CHEBI:29105"/>
    </cofactor>
    <text evidence="12 13 14">Binds 1 zinc ion per monomer.</text>
</comment>
<keyword evidence="10 12" id="KW-0238">DNA-binding</keyword>
<feature type="domain" description="Toprim" evidence="16">
    <location>
        <begin position="256"/>
        <end position="337"/>
    </location>
</feature>
<dbReference type="FunFam" id="3.90.580.10:FF:000001">
    <property type="entry name" value="DNA primase"/>
    <property type="match status" value="1"/>
</dbReference>
<keyword evidence="4 12" id="KW-0548">Nucleotidyltransferase</keyword>
<dbReference type="EMBL" id="ADGQ01000004">
    <property type="protein sequence ID" value="EFM65357.1"/>
    <property type="molecule type" value="Genomic_DNA"/>
</dbReference>
<dbReference type="InterPro" id="IPR036977">
    <property type="entry name" value="DNA_primase_Znf_CHC2"/>
</dbReference>
<dbReference type="SUPFAM" id="SSF48024">
    <property type="entry name" value="N-terminal domain of DnaB helicase"/>
    <property type="match status" value="1"/>
</dbReference>
<comment type="subunit">
    <text evidence="12">Monomer. Interacts with DnaB.</text>
</comment>
<dbReference type="GO" id="GO:0003677">
    <property type="term" value="F:DNA binding"/>
    <property type="evidence" value="ECO:0007669"/>
    <property type="project" value="UniProtKB-KW"/>
</dbReference>
<dbReference type="SMART" id="SM00400">
    <property type="entry name" value="ZnF_CHCC"/>
    <property type="match status" value="1"/>
</dbReference>
<dbReference type="Pfam" id="PF01807">
    <property type="entry name" value="Zn_ribbon_DnaG"/>
    <property type="match status" value="1"/>
</dbReference>
<dbReference type="PANTHER" id="PTHR30313">
    <property type="entry name" value="DNA PRIMASE"/>
    <property type="match status" value="1"/>
</dbReference>
<evidence type="ECO:0000256" key="13">
    <source>
        <dbReference type="PIRNR" id="PIRNR002811"/>
    </source>
</evidence>
<keyword evidence="9" id="KW-0460">Magnesium</keyword>
<dbReference type="Proteomes" id="UP000003244">
    <property type="component" value="Unassembled WGS sequence"/>
</dbReference>
<evidence type="ECO:0000256" key="7">
    <source>
        <dbReference type="ARBA" id="ARBA00022771"/>
    </source>
</evidence>
<dbReference type="eggNOG" id="COG0358">
    <property type="taxonomic scope" value="Bacteria"/>
</dbReference>
<evidence type="ECO:0000256" key="3">
    <source>
        <dbReference type="ARBA" id="ARBA00022679"/>
    </source>
</evidence>
<dbReference type="InterPro" id="IPR050219">
    <property type="entry name" value="DnaG_primase"/>
</dbReference>
<dbReference type="PROSITE" id="PS50880">
    <property type="entry name" value="TOPRIM"/>
    <property type="match status" value="1"/>
</dbReference>
<dbReference type="HAMAP" id="MF_00974">
    <property type="entry name" value="DNA_primase_DnaG"/>
    <property type="match status" value="1"/>
</dbReference>
<evidence type="ECO:0000256" key="6">
    <source>
        <dbReference type="ARBA" id="ARBA00022723"/>
    </source>
</evidence>
<dbReference type="GO" id="GO:0008270">
    <property type="term" value="F:zinc ion binding"/>
    <property type="evidence" value="ECO:0007669"/>
    <property type="project" value="UniProtKB-UniRule"/>
</dbReference>
<dbReference type="GO" id="GO:0006269">
    <property type="term" value="P:DNA replication, synthesis of primer"/>
    <property type="evidence" value="ECO:0007669"/>
    <property type="project" value="UniProtKB-UniRule"/>
</dbReference>
<dbReference type="FunFam" id="3.40.1360.10:FF:000002">
    <property type="entry name" value="DNA primase"/>
    <property type="match status" value="1"/>
</dbReference>
<keyword evidence="7 12" id="KW-0863">Zinc-finger</keyword>
<dbReference type="Pfam" id="PF10410">
    <property type="entry name" value="DnaB_bind"/>
    <property type="match status" value="1"/>
</dbReference>
<evidence type="ECO:0000256" key="15">
    <source>
        <dbReference type="SAM" id="Coils"/>
    </source>
</evidence>
<name>E0E196_9FIRM</name>
<dbReference type="InterPro" id="IPR006171">
    <property type="entry name" value="TOPRIM_dom"/>
</dbReference>
<protein>
    <recommendedName>
        <fullName evidence="12 13">DNA primase</fullName>
        <ecNumber evidence="12">2.7.7.101</ecNumber>
    </recommendedName>
</protein>
<keyword evidence="11 12" id="KW-0804">Transcription</keyword>
<dbReference type="Gene3D" id="1.10.860.10">
    <property type="entry name" value="DNAb Helicase, Chain A"/>
    <property type="match status" value="1"/>
</dbReference>
<feature type="coiled-coil region" evidence="15">
    <location>
        <begin position="560"/>
        <end position="587"/>
    </location>
</feature>
<dbReference type="Pfam" id="PF08275">
    <property type="entry name" value="DNAG_N"/>
    <property type="match status" value="1"/>
</dbReference>
<keyword evidence="1 12" id="KW-0240">DNA-directed RNA polymerase</keyword>
<dbReference type="InterPro" id="IPR030846">
    <property type="entry name" value="DnaG_bac"/>
</dbReference>
<dbReference type="GeneID" id="84799941"/>
<dbReference type="InterPro" id="IPR016136">
    <property type="entry name" value="DNA_helicase_N/primase_C"/>
</dbReference>
<evidence type="ECO:0000256" key="12">
    <source>
        <dbReference type="HAMAP-Rule" id="MF_00974"/>
    </source>
</evidence>
<dbReference type="GO" id="GO:0005737">
    <property type="term" value="C:cytoplasm"/>
    <property type="evidence" value="ECO:0007669"/>
    <property type="project" value="TreeGrafter"/>
</dbReference>
<dbReference type="GO" id="GO:0000428">
    <property type="term" value="C:DNA-directed RNA polymerase complex"/>
    <property type="evidence" value="ECO:0007669"/>
    <property type="project" value="UniProtKB-KW"/>
</dbReference>
<dbReference type="Gene3D" id="3.90.580.10">
    <property type="entry name" value="Zinc finger, CHC2-type domain"/>
    <property type="match status" value="1"/>
</dbReference>
<comment type="similarity">
    <text evidence="12 13">Belongs to the DnaG primase family.</text>
</comment>
<dbReference type="InterPro" id="IPR006295">
    <property type="entry name" value="DNA_primase_DnaG"/>
</dbReference>
<dbReference type="InterPro" id="IPR019475">
    <property type="entry name" value="DNA_primase_DnaB-bd"/>
</dbReference>
<dbReference type="SUPFAM" id="SSF56731">
    <property type="entry name" value="DNA primase core"/>
    <property type="match status" value="1"/>
</dbReference>
<dbReference type="InterPro" id="IPR034151">
    <property type="entry name" value="TOPRIM_DnaG_bac"/>
</dbReference>
<dbReference type="CDD" id="cd03364">
    <property type="entry name" value="TOPRIM_DnaG_primases"/>
    <property type="match status" value="1"/>
</dbReference>
<proteinExistence type="inferred from homology"/>
<evidence type="ECO:0000256" key="10">
    <source>
        <dbReference type="ARBA" id="ARBA00023125"/>
    </source>
</evidence>
<dbReference type="RefSeq" id="WP_007788091.1">
    <property type="nucleotide sequence ID" value="NZ_ADGQ01000004.1"/>
</dbReference>
<comment type="domain">
    <text evidence="12">Contains an N-terminal zinc-binding domain, a central core domain that contains the primase activity, and a C-terminal DnaB-binding domain.</text>
</comment>
<dbReference type="Pfam" id="PF13155">
    <property type="entry name" value="Toprim_2"/>
    <property type="match status" value="1"/>
</dbReference>
<reference evidence="17 18" key="1">
    <citation type="submission" date="2010-08" db="EMBL/GenBank/DDBJ databases">
        <authorList>
            <person name="Harkins D.M."/>
            <person name="Madupu R."/>
            <person name="Durkin A.S."/>
            <person name="Torralba M."/>
            <person name="Methe B."/>
            <person name="Sutton G.G."/>
            <person name="Nelson K.E."/>
        </authorList>
    </citation>
    <scope>NUCLEOTIDE SEQUENCE [LARGE SCALE GENOMIC DNA]</scope>
    <source>
        <strain evidence="17 18">DSM 17678</strain>
    </source>
</reference>
<evidence type="ECO:0000256" key="4">
    <source>
        <dbReference type="ARBA" id="ARBA00022695"/>
    </source>
</evidence>
<keyword evidence="15" id="KW-0175">Coiled coil</keyword>
<feature type="zinc finger region" description="CHC2-type" evidence="12 14">
    <location>
        <begin position="38"/>
        <end position="62"/>
    </location>
</feature>
<dbReference type="OrthoDB" id="9803773at2"/>
<organism evidence="17 18">
    <name type="scientific">Peptostreptococcus stomatis DSM 17678</name>
    <dbReference type="NCBI Taxonomy" id="596315"/>
    <lineage>
        <taxon>Bacteria</taxon>
        <taxon>Bacillati</taxon>
        <taxon>Bacillota</taxon>
        <taxon>Clostridia</taxon>
        <taxon>Peptostreptococcales</taxon>
        <taxon>Peptostreptococcaceae</taxon>
        <taxon>Peptostreptococcus</taxon>
    </lineage>
</organism>
<keyword evidence="6 12" id="KW-0479">Metal-binding</keyword>
<dbReference type="InterPro" id="IPR037068">
    <property type="entry name" value="DNA_primase_core_N_sf"/>
</dbReference>
<gene>
    <name evidence="12 17" type="primary">dnaG</name>
    <name evidence="17" type="ORF">HMPREF0634_0448</name>
</gene>
<dbReference type="PIRSF" id="PIRSF002811">
    <property type="entry name" value="DnaG"/>
    <property type="match status" value="1"/>
</dbReference>
<evidence type="ECO:0000256" key="8">
    <source>
        <dbReference type="ARBA" id="ARBA00022833"/>
    </source>
</evidence>
<evidence type="ECO:0000313" key="18">
    <source>
        <dbReference type="Proteomes" id="UP000003244"/>
    </source>
</evidence>
<evidence type="ECO:0000256" key="14">
    <source>
        <dbReference type="PIRSR" id="PIRSR002811-1"/>
    </source>
</evidence>
<dbReference type="Gene3D" id="3.90.980.10">
    <property type="entry name" value="DNA primase, catalytic core, N-terminal domain"/>
    <property type="match status" value="1"/>
</dbReference>
<dbReference type="FunFam" id="3.90.980.10:FF:000001">
    <property type="entry name" value="DNA primase"/>
    <property type="match status" value="1"/>
</dbReference>
<sequence length="607" mass="70099">MNDMKDIIEEIKYRSDIADIISDYVKLKPAGTNYKGLCPFHNEKTPSFHVNTAKQIYRCFGCGEGGDVISFVMKVENLDFMDAVRLLADRCGIEIKNKIDQNTRLRLEKINKFHTIHIEAARFYYSKLVDGQNQAFNYLKKRGLDLKTIKNFGLGYAPDSWDSLKLYLTSKGYTEEELFESGLLSKSSKSDRFFDKFRNRVMFPIFDYKGNVIGFGGRVMDNGQPKYLNSPDSEIFNKRYNLYGLNFARKHLGNQKTLILVEGYMDLISLYQFGIKNTVATLGTALTDEQAGLIKRYADILVLSYDSDQAGINASMRAIEILEKQGISVRILDLGDSKDPDEFIREHGMAKMYDRIENAIEATRFRLNVLSKNYKLDDRKDSMVYLREAVKILKDIKSPIEQDYYINILSQMTATNAEIIRNEMNGKKVPWQKKSGNRSSNVDNRHFNFKKPKEVEEPSSFVEMNIIAAIMLSSKAREIVRYKLDEDDFSDNNSKIIFSKVLKLDEKGIIKNEDIYDDRISLDYLNRLSKLNLSGVDLNDVLEVDKLIFNLLEKNRQVKIDDLLKRQKKLENRRKTIDDNSKEAEEVDLEIMKIALEIVAENKKKSL</sequence>
<comment type="catalytic activity">
    <reaction evidence="12">
        <text>ssDNA + n NTP = ssDNA/pppN(pN)n-1 hybrid + (n-1) diphosphate.</text>
        <dbReference type="EC" id="2.7.7.101"/>
    </reaction>
</comment>
<dbReference type="GO" id="GO:0003899">
    <property type="term" value="F:DNA-directed RNA polymerase activity"/>
    <property type="evidence" value="ECO:0007669"/>
    <property type="project" value="UniProtKB-UniRule"/>
</dbReference>
<dbReference type="PANTHER" id="PTHR30313:SF2">
    <property type="entry name" value="DNA PRIMASE"/>
    <property type="match status" value="1"/>
</dbReference>
<evidence type="ECO:0000256" key="1">
    <source>
        <dbReference type="ARBA" id="ARBA00022478"/>
    </source>
</evidence>
<keyword evidence="8 12" id="KW-0862">Zinc</keyword>
<evidence type="ECO:0000256" key="11">
    <source>
        <dbReference type="ARBA" id="ARBA00023163"/>
    </source>
</evidence>
<evidence type="ECO:0000256" key="9">
    <source>
        <dbReference type="ARBA" id="ARBA00022842"/>
    </source>
</evidence>
<evidence type="ECO:0000256" key="5">
    <source>
        <dbReference type="ARBA" id="ARBA00022705"/>
    </source>
</evidence>
<comment type="caution">
    <text evidence="17">The sequence shown here is derived from an EMBL/GenBank/DDBJ whole genome shotgun (WGS) entry which is preliminary data.</text>
</comment>
<keyword evidence="3 12" id="KW-0808">Transferase</keyword>
<dbReference type="NCBIfam" id="TIGR01391">
    <property type="entry name" value="dnaG"/>
    <property type="match status" value="1"/>
</dbReference>
<dbReference type="InterPro" id="IPR002694">
    <property type="entry name" value="Znf_CHC2"/>
</dbReference>
<dbReference type="GO" id="GO:1990077">
    <property type="term" value="C:primosome complex"/>
    <property type="evidence" value="ECO:0007669"/>
    <property type="project" value="UniProtKB-KW"/>
</dbReference>
<keyword evidence="5 12" id="KW-0235">DNA replication</keyword>
<dbReference type="AlphaFoldDB" id="E0E196"/>
<dbReference type="GO" id="GO:0005524">
    <property type="term" value="F:ATP binding"/>
    <property type="evidence" value="ECO:0007669"/>
    <property type="project" value="InterPro"/>
</dbReference>
<dbReference type="SMART" id="SM00493">
    <property type="entry name" value="TOPRIM"/>
    <property type="match status" value="1"/>
</dbReference>
<dbReference type="InterPro" id="IPR013264">
    <property type="entry name" value="DNAG_N"/>
</dbReference>
<dbReference type="Gene3D" id="3.40.1360.10">
    <property type="match status" value="1"/>
</dbReference>
<dbReference type="InterPro" id="IPR036185">
    <property type="entry name" value="DNA_heli_DnaB-like_N_sf"/>
</dbReference>
<evidence type="ECO:0000256" key="2">
    <source>
        <dbReference type="ARBA" id="ARBA00022515"/>
    </source>
</evidence>
<keyword evidence="18" id="KW-1185">Reference proteome</keyword>
<dbReference type="GO" id="GO:0003678">
    <property type="term" value="F:DNA helicase activity"/>
    <property type="evidence" value="ECO:0007669"/>
    <property type="project" value="InterPro"/>
</dbReference>